<name>A0A133UA07_9EURY</name>
<dbReference type="EMBL" id="LHXJ01000026">
    <property type="protein sequence ID" value="KXA90999.1"/>
    <property type="molecule type" value="Genomic_DNA"/>
</dbReference>
<reference evidence="1 2" key="1">
    <citation type="journal article" date="2016" name="Sci. Rep.">
        <title>Metabolic traits of an uncultured archaeal lineage -MSBL1- from brine pools of the Red Sea.</title>
        <authorList>
            <person name="Mwirichia R."/>
            <person name="Alam I."/>
            <person name="Rashid M."/>
            <person name="Vinu M."/>
            <person name="Ba-Alawi W."/>
            <person name="Anthony Kamau A."/>
            <person name="Kamanda Ngugi D."/>
            <person name="Goker M."/>
            <person name="Klenk H.P."/>
            <person name="Bajic V."/>
            <person name="Stingl U."/>
        </authorList>
    </citation>
    <scope>NUCLEOTIDE SEQUENCE [LARGE SCALE GENOMIC DNA]</scope>
    <source>
        <strain evidence="1">SCGC-AAA259A05</strain>
    </source>
</reference>
<sequence>MGDEERFVVGFLDESRPKTTSNTAGVWSFEKPEKKRNTTNYQANTFGFYPLNGESVVEFKENSYVRILKHLSLAPRFSLGAKYANSYTGIVYEEFAVNKDTGRYFFGA</sequence>
<dbReference type="Proteomes" id="UP000070163">
    <property type="component" value="Unassembled WGS sequence"/>
</dbReference>
<organism evidence="1 2">
    <name type="scientific">candidate division MSBL1 archaeon SCGC-AAA259A05</name>
    <dbReference type="NCBI Taxonomy" id="1698259"/>
    <lineage>
        <taxon>Archaea</taxon>
        <taxon>Methanobacteriati</taxon>
        <taxon>Methanobacteriota</taxon>
        <taxon>candidate division MSBL1</taxon>
    </lineage>
</organism>
<comment type="caution">
    <text evidence="1">The sequence shown here is derived from an EMBL/GenBank/DDBJ whole genome shotgun (WGS) entry which is preliminary data.</text>
</comment>
<gene>
    <name evidence="1" type="ORF">AKJ57_02875</name>
</gene>
<protein>
    <submittedName>
        <fullName evidence="1">Uncharacterized protein</fullName>
    </submittedName>
</protein>
<accession>A0A133UA07</accession>
<dbReference type="AlphaFoldDB" id="A0A133UA07"/>
<evidence type="ECO:0000313" key="2">
    <source>
        <dbReference type="Proteomes" id="UP000070163"/>
    </source>
</evidence>
<proteinExistence type="predicted"/>
<evidence type="ECO:0000313" key="1">
    <source>
        <dbReference type="EMBL" id="KXA90999.1"/>
    </source>
</evidence>
<keyword evidence="2" id="KW-1185">Reference proteome</keyword>